<reference evidence="2" key="1">
    <citation type="submission" date="2018-05" db="EMBL/GenBank/DDBJ databases">
        <authorList>
            <person name="Lanie J.A."/>
            <person name="Ng W.-L."/>
            <person name="Kazmierczak K.M."/>
            <person name="Andrzejewski T.M."/>
            <person name="Davidsen T.M."/>
            <person name="Wayne K.J."/>
            <person name="Tettelin H."/>
            <person name="Glass J.I."/>
            <person name="Rusch D."/>
            <person name="Podicherti R."/>
            <person name="Tsui H.-C.T."/>
            <person name="Winkler M.E."/>
        </authorList>
    </citation>
    <scope>NUCLEOTIDE SEQUENCE</scope>
</reference>
<evidence type="ECO:0000259" key="1">
    <source>
        <dbReference type="Pfam" id="PF04760"/>
    </source>
</evidence>
<dbReference type="EMBL" id="UINC01020966">
    <property type="protein sequence ID" value="SVA87518.1"/>
    <property type="molecule type" value="Genomic_DNA"/>
</dbReference>
<feature type="non-terminal residue" evidence="2">
    <location>
        <position position="82"/>
    </location>
</feature>
<accession>A0A381ZDX9</accession>
<dbReference type="Gene3D" id="1.10.10.2480">
    <property type="match status" value="1"/>
</dbReference>
<name>A0A381ZDX9_9ZZZZ</name>
<evidence type="ECO:0000313" key="2">
    <source>
        <dbReference type="EMBL" id="SVA87518.1"/>
    </source>
</evidence>
<organism evidence="2">
    <name type="scientific">marine metagenome</name>
    <dbReference type="NCBI Taxonomy" id="408172"/>
    <lineage>
        <taxon>unclassified sequences</taxon>
        <taxon>metagenomes</taxon>
        <taxon>ecological metagenomes</taxon>
    </lineage>
</organism>
<dbReference type="AlphaFoldDB" id="A0A381ZDX9"/>
<dbReference type="Pfam" id="PF04760">
    <property type="entry name" value="IF2_N"/>
    <property type="match status" value="1"/>
</dbReference>
<gene>
    <name evidence="2" type="ORF">METZ01_LOCUS140372</name>
</gene>
<feature type="domain" description="Translation initiation factor IF-2 N-terminal" evidence="1">
    <location>
        <begin position="1"/>
        <end position="48"/>
    </location>
</feature>
<dbReference type="InterPro" id="IPR006847">
    <property type="entry name" value="IF2_N"/>
</dbReference>
<sequence length="82" mass="9109">MAKIRINKLALELNIQNDQIIEALQKHDIAVKNHMSSIGGEATEYIRDLFAPKTTPKKVVEKAKAKIKIKAPSKVKVTTAKT</sequence>
<protein>
    <recommendedName>
        <fullName evidence="1">Translation initiation factor IF-2 N-terminal domain-containing protein</fullName>
    </recommendedName>
</protein>
<proteinExistence type="predicted"/>